<dbReference type="GO" id="GO:0032196">
    <property type="term" value="P:transposition"/>
    <property type="evidence" value="ECO:0007669"/>
    <property type="project" value="TreeGrafter"/>
</dbReference>
<dbReference type="InterPro" id="IPR001584">
    <property type="entry name" value="Integrase_cat-core"/>
</dbReference>
<dbReference type="InterPro" id="IPR036397">
    <property type="entry name" value="RNaseH_sf"/>
</dbReference>
<organism evidence="2 3">
    <name type="scientific">Ruminococcus bovis</name>
    <dbReference type="NCBI Taxonomy" id="2564099"/>
    <lineage>
        <taxon>Bacteria</taxon>
        <taxon>Bacillati</taxon>
        <taxon>Bacillota</taxon>
        <taxon>Clostridia</taxon>
        <taxon>Eubacteriales</taxon>
        <taxon>Oscillospiraceae</taxon>
        <taxon>Ruminococcus</taxon>
    </lineage>
</organism>
<gene>
    <name evidence="2" type="ORF">E5Z56_03320</name>
</gene>
<dbReference type="KEGG" id="ruj:E5Z56_03320"/>
<dbReference type="InterPro" id="IPR051917">
    <property type="entry name" value="Transposase-Integrase"/>
</dbReference>
<dbReference type="InterPro" id="IPR053392">
    <property type="entry name" value="Transposase_IS30-like"/>
</dbReference>
<dbReference type="Gene3D" id="3.30.420.10">
    <property type="entry name" value="Ribonuclease H-like superfamily/Ribonuclease H"/>
    <property type="match status" value="1"/>
</dbReference>
<dbReference type="GO" id="GO:0003676">
    <property type="term" value="F:nucleic acid binding"/>
    <property type="evidence" value="ECO:0007669"/>
    <property type="project" value="InterPro"/>
</dbReference>
<sequence>MYTDIYNYVFDKLHSFWSPEIIADKWNLNHNIKISFSSIYRAIRSKLFPGISPTSHLRRRGRPYRTERKTYTKHPEKSIHNRDNIVDKRGRFGDYEGDTIYGSVGKGYLVTAIDRKSRFLVAATCKDKSISSINSAFREAFEKASLKIKPLTLTLDNGSEFNGYADIEKDLDLEIYFADVHAPWQRGSNENINGLLRFFFPRGTDFRKVTRAQLDAVLDKINNRPRKCLDLLSPIDYFNQSVALGLTI</sequence>
<name>A0A4P8Y0E2_9FIRM</name>
<dbReference type="InterPro" id="IPR012337">
    <property type="entry name" value="RNaseH-like_sf"/>
</dbReference>
<dbReference type="EMBL" id="CP039381">
    <property type="protein sequence ID" value="QCT07979.1"/>
    <property type="molecule type" value="Genomic_DNA"/>
</dbReference>
<reference evidence="2 3" key="1">
    <citation type="submission" date="2019-04" db="EMBL/GenBank/DDBJ databases">
        <authorList>
            <person name="Embree M."/>
            <person name="Gaffney J.R."/>
        </authorList>
    </citation>
    <scope>NUCLEOTIDE SEQUENCE [LARGE SCALE GENOMIC DNA]</scope>
    <source>
        <strain evidence="2 3">JE7A12</strain>
    </source>
</reference>
<dbReference type="PANTHER" id="PTHR10948:SF23">
    <property type="entry name" value="TRANSPOSASE INSI FOR INSERTION SEQUENCE ELEMENT IS30A-RELATED"/>
    <property type="match status" value="1"/>
</dbReference>
<keyword evidence="3" id="KW-1185">Reference proteome</keyword>
<protein>
    <submittedName>
        <fullName evidence="2">IS30 family transposase</fullName>
    </submittedName>
</protein>
<dbReference type="AlphaFoldDB" id="A0A4P8Y0E2"/>
<dbReference type="OrthoDB" id="9776104at2"/>
<dbReference type="Proteomes" id="UP000301475">
    <property type="component" value="Chromosome"/>
</dbReference>
<dbReference type="PANTHER" id="PTHR10948">
    <property type="entry name" value="TRANSPOSASE"/>
    <property type="match status" value="1"/>
</dbReference>
<accession>A0A4P8Y0E2</accession>
<dbReference type="GO" id="GO:0005829">
    <property type="term" value="C:cytosol"/>
    <property type="evidence" value="ECO:0007669"/>
    <property type="project" value="TreeGrafter"/>
</dbReference>
<dbReference type="Pfam" id="PF00665">
    <property type="entry name" value="rve"/>
    <property type="match status" value="1"/>
</dbReference>
<evidence type="ECO:0000313" key="2">
    <source>
        <dbReference type="EMBL" id="QCT07979.1"/>
    </source>
</evidence>
<evidence type="ECO:0000313" key="3">
    <source>
        <dbReference type="Proteomes" id="UP000301475"/>
    </source>
</evidence>
<dbReference type="SUPFAM" id="SSF53098">
    <property type="entry name" value="Ribonuclease H-like"/>
    <property type="match status" value="1"/>
</dbReference>
<dbReference type="RefSeq" id="WP_138157939.1">
    <property type="nucleotide sequence ID" value="NZ_CP039381.1"/>
</dbReference>
<dbReference type="GO" id="GO:0015074">
    <property type="term" value="P:DNA integration"/>
    <property type="evidence" value="ECO:0007669"/>
    <property type="project" value="InterPro"/>
</dbReference>
<feature type="domain" description="Integrase catalytic" evidence="1">
    <location>
        <begin position="86"/>
        <end position="242"/>
    </location>
</feature>
<dbReference type="GO" id="GO:0004803">
    <property type="term" value="F:transposase activity"/>
    <property type="evidence" value="ECO:0007669"/>
    <property type="project" value="TreeGrafter"/>
</dbReference>
<proteinExistence type="predicted"/>
<dbReference type="NCBIfam" id="NF033563">
    <property type="entry name" value="transpos_IS30"/>
    <property type="match status" value="1"/>
</dbReference>
<dbReference type="PROSITE" id="PS50994">
    <property type="entry name" value="INTEGRASE"/>
    <property type="match status" value="1"/>
</dbReference>
<evidence type="ECO:0000259" key="1">
    <source>
        <dbReference type="PROSITE" id="PS50994"/>
    </source>
</evidence>